<feature type="binding site" evidence="12">
    <location>
        <position position="71"/>
    </location>
    <ligand>
        <name>CoA</name>
        <dbReference type="ChEBI" id="CHEBI:57287"/>
    </ligand>
</feature>
<dbReference type="RefSeq" id="WP_038159073.1">
    <property type="nucleotide sequence ID" value="NZ_CP009264.1"/>
</dbReference>
<evidence type="ECO:0000256" key="10">
    <source>
        <dbReference type="ARBA" id="ARBA00049176"/>
    </source>
</evidence>
<comment type="catalytic activity">
    <reaction evidence="11">
        <text>apo-[peptidyl-carrier protein] + CoA = holo-[peptidyl-carrier protein] + adenosine 3',5'-bisphosphate + H(+)</text>
        <dbReference type="Rhea" id="RHEA:46228"/>
        <dbReference type="Rhea" id="RHEA-COMP:11479"/>
        <dbReference type="Rhea" id="RHEA-COMP:11480"/>
        <dbReference type="ChEBI" id="CHEBI:15378"/>
        <dbReference type="ChEBI" id="CHEBI:29999"/>
        <dbReference type="ChEBI" id="CHEBI:57287"/>
        <dbReference type="ChEBI" id="CHEBI:58343"/>
        <dbReference type="ChEBI" id="CHEBI:64479"/>
    </reaction>
</comment>
<dbReference type="GO" id="GO:0000287">
    <property type="term" value="F:magnesium ion binding"/>
    <property type="evidence" value="ECO:0007669"/>
    <property type="project" value="InterPro"/>
</dbReference>
<comment type="catalytic activity">
    <reaction evidence="10">
        <text>apo-[aryl-carrier protein] + CoA = holo-[aryl-carrier protein] + adenosine 3',5'-bisphosphate + H(+)</text>
        <dbReference type="Rhea" id="RHEA:48404"/>
        <dbReference type="Rhea" id="RHEA-COMP:15903"/>
        <dbReference type="Rhea" id="RHEA-COMP:17557"/>
        <dbReference type="ChEBI" id="CHEBI:15378"/>
        <dbReference type="ChEBI" id="CHEBI:29999"/>
        <dbReference type="ChEBI" id="CHEBI:57287"/>
        <dbReference type="ChEBI" id="CHEBI:58343"/>
        <dbReference type="ChEBI" id="CHEBI:64479"/>
    </reaction>
</comment>
<feature type="domain" description="4'-phosphopantetheinyl transferase N-terminal" evidence="15">
    <location>
        <begin position="56"/>
        <end position="116"/>
    </location>
</feature>
<feature type="binding site" evidence="12">
    <location>
        <position position="189"/>
    </location>
    <ligand>
        <name>CoA</name>
        <dbReference type="ChEBI" id="CHEBI:57287"/>
    </ligand>
</feature>
<dbReference type="InterPro" id="IPR041354">
    <property type="entry name" value="4PPT_N"/>
</dbReference>
<dbReference type="AlphaFoldDB" id="A0A837GDW6"/>
<evidence type="ECO:0000259" key="15">
    <source>
        <dbReference type="Pfam" id="PF17837"/>
    </source>
</evidence>
<feature type="binding site" evidence="12">
    <location>
        <position position="130"/>
    </location>
    <ligand>
        <name>CoA</name>
        <dbReference type="ChEBI" id="CHEBI:57287"/>
    </ligand>
</feature>
<evidence type="ECO:0000256" key="11">
    <source>
        <dbReference type="ARBA" id="ARBA00049191"/>
    </source>
</evidence>
<comment type="pathway">
    <text evidence="2">Siderophore biosynthesis; enterobactin biosynthesis.</text>
</comment>
<feature type="binding site" evidence="13">
    <location>
        <position position="130"/>
    </location>
    <ligand>
        <name>Mg(2+)</name>
        <dbReference type="ChEBI" id="CHEBI:18420"/>
    </ligand>
</feature>
<evidence type="ECO:0000256" key="4">
    <source>
        <dbReference type="ARBA" id="ARBA00011503"/>
    </source>
</evidence>
<dbReference type="InterPro" id="IPR037143">
    <property type="entry name" value="4-PPantetheinyl_Trfase_dom_sf"/>
</dbReference>
<dbReference type="Pfam" id="PF01648">
    <property type="entry name" value="ACPS"/>
    <property type="match status" value="1"/>
</dbReference>
<feature type="domain" description="4'-phosphopantetheinyl transferase" evidence="14">
    <location>
        <begin position="127"/>
        <end position="212"/>
    </location>
</feature>
<dbReference type="GO" id="GO:0009239">
    <property type="term" value="P:enterobactin biosynthetic process"/>
    <property type="evidence" value="ECO:0007669"/>
    <property type="project" value="UniProtKB-UniPathway"/>
</dbReference>
<feature type="binding site" evidence="12">
    <location>
        <position position="63"/>
    </location>
    <ligand>
        <name>CoA</name>
        <dbReference type="ChEBI" id="CHEBI:57287"/>
    </ligand>
</feature>
<dbReference type="InterPro" id="IPR008278">
    <property type="entry name" value="4-PPantetheinyl_Trfase_dom"/>
</dbReference>
<evidence type="ECO:0000313" key="16">
    <source>
        <dbReference type="EMBL" id="KJY77671.1"/>
    </source>
</evidence>
<accession>A0A837GDW6</accession>
<evidence type="ECO:0000256" key="12">
    <source>
        <dbReference type="PIRSR" id="PIRSR603542-1"/>
    </source>
</evidence>
<keyword evidence="13" id="KW-0479">Metal-binding</keyword>
<organism evidence="16">
    <name type="scientific">Vibrio coralliilyticus</name>
    <dbReference type="NCBI Taxonomy" id="190893"/>
    <lineage>
        <taxon>Bacteria</taxon>
        <taxon>Pseudomonadati</taxon>
        <taxon>Pseudomonadota</taxon>
        <taxon>Gammaproteobacteria</taxon>
        <taxon>Vibrionales</taxon>
        <taxon>Vibrionaceae</taxon>
        <taxon>Vibrio</taxon>
    </lineage>
</organism>
<dbReference type="SUPFAM" id="SSF56214">
    <property type="entry name" value="4'-phosphopantetheinyl transferase"/>
    <property type="match status" value="1"/>
</dbReference>
<keyword evidence="6 16" id="KW-0808">Transferase</keyword>
<evidence type="ECO:0000259" key="14">
    <source>
        <dbReference type="Pfam" id="PF01648"/>
    </source>
</evidence>
<sequence length="240" mass="27025">MNTLTESTKNKQNWLQGLPNLPFTVNQTELVVCIVSYDKSLFPKSLYPRKELPYSIQKAHFSRQAEFVAGRSAAHNALALLGESHQIGINLDRSPNFPPHLSGSISHCENYAVAVVERKEKLADHHIGVDIQRLLSGQEVKDTHAFIAREEEIDLLAQTGLSRNEAVTLLFSAKESLYKAIYPQVQEILEFDVVRLVKSGKNSLRFESNQYLISKGISRTLESHYAWFQQCVICLSKVAA</sequence>
<feature type="binding site" evidence="12">
    <location>
        <begin position="106"/>
        <end position="107"/>
    </location>
    <ligand>
        <name>CoA</name>
        <dbReference type="ChEBI" id="CHEBI:57287"/>
    </ligand>
</feature>
<dbReference type="PANTHER" id="PTHR38096:SF1">
    <property type="entry name" value="ENTEROBACTIN SYNTHASE COMPONENT D"/>
    <property type="match status" value="1"/>
</dbReference>
<comment type="similarity">
    <text evidence="3">Belongs to the P-Pant transferase superfamily. EntD family.</text>
</comment>
<evidence type="ECO:0000256" key="8">
    <source>
        <dbReference type="ARBA" id="ARBA00029894"/>
    </source>
</evidence>
<name>A0A837GDW6_9VIBR</name>
<reference evidence="16" key="1">
    <citation type="journal article" date="2015" name="BMC Genomics">
        <title>Genome mining reveals unlocked bioactive potential of marine Gram-negative bacteria.</title>
        <authorList>
            <person name="Machado H."/>
            <person name="Sonnenschein E.C."/>
            <person name="Melchiorsen J."/>
            <person name="Gram L."/>
        </authorList>
    </citation>
    <scope>NUCLEOTIDE SEQUENCE</scope>
    <source>
        <strain evidence="16">S2052</strain>
    </source>
</reference>
<protein>
    <recommendedName>
        <fullName evidence="5">Enterobactin synthase component D</fullName>
    </recommendedName>
    <alternativeName>
        <fullName evidence="8">4'-phosphopantetheinyl transferase EntD</fullName>
    </alternativeName>
    <alternativeName>
        <fullName evidence="9">Enterochelin synthase D</fullName>
    </alternativeName>
</protein>
<evidence type="ECO:0000256" key="13">
    <source>
        <dbReference type="PIRSR" id="PIRSR603542-2"/>
    </source>
</evidence>
<evidence type="ECO:0000256" key="6">
    <source>
        <dbReference type="ARBA" id="ARBA00022679"/>
    </source>
</evidence>
<evidence type="ECO:0000256" key="5">
    <source>
        <dbReference type="ARBA" id="ARBA00019087"/>
    </source>
</evidence>
<dbReference type="Pfam" id="PF17837">
    <property type="entry name" value="4PPT_N"/>
    <property type="match status" value="1"/>
</dbReference>
<comment type="cofactor">
    <cofactor evidence="13">
        <name>Mg(2+)</name>
        <dbReference type="ChEBI" id="CHEBI:18420"/>
    </cofactor>
</comment>
<keyword evidence="7" id="KW-0259">Enterobactin biosynthesis</keyword>
<dbReference type="InterPro" id="IPR003542">
    <property type="entry name" value="Enbac_synth_compD-like"/>
</dbReference>
<dbReference type="EMBL" id="JXXR01000001">
    <property type="protein sequence ID" value="KJY77671.1"/>
    <property type="molecule type" value="Genomic_DNA"/>
</dbReference>
<dbReference type="GO" id="GO:0008897">
    <property type="term" value="F:holo-[acyl-carrier-protein] synthase activity"/>
    <property type="evidence" value="ECO:0007669"/>
    <property type="project" value="InterPro"/>
</dbReference>
<dbReference type="PRINTS" id="PR01399">
    <property type="entry name" value="ENTSNTHTASED"/>
</dbReference>
<evidence type="ECO:0000256" key="9">
    <source>
        <dbReference type="ARBA" id="ARBA00031996"/>
    </source>
</evidence>
<dbReference type="UniPathway" id="UPA00017"/>
<dbReference type="KEGG" id="vct:JV59_30585"/>
<dbReference type="GO" id="GO:0009366">
    <property type="term" value="C:enterobactin synthetase complex"/>
    <property type="evidence" value="ECO:0007669"/>
    <property type="project" value="InterPro"/>
</dbReference>
<comment type="function">
    <text evidence="1">Involved in the biosynthesis of the siderophore enterobactin (enterochelin), which is a macrocyclic trimeric lactone of N-(2,3-dihydroxybenzoyl)-serine. The serine trilactone serves as a scaffolding for the three catechol functionalities that provide hexadentate coordination for the tightly ligated iron(2+) atoms. Plays an essential role in the assembly of the enterobactin by catalyzing the transfer of the 4'-phosphopantetheine (Ppant) moiety from coenzyme A to the apo-domains of both EntB (ArCP domain) and EntF (PCP domain) to yield their holo-forms which make them competent for the activation of 2,3-dihydroxybenzoate (DHB) and L-serine, respectively.</text>
</comment>
<feature type="binding site" evidence="12">
    <location>
        <position position="175"/>
    </location>
    <ligand>
        <name>CoA</name>
        <dbReference type="ChEBI" id="CHEBI:57287"/>
    </ligand>
</feature>
<feature type="binding site" evidence="13">
    <location>
        <position position="131"/>
    </location>
    <ligand>
        <name>Mg(2+)</name>
        <dbReference type="ChEBI" id="CHEBI:18420"/>
    </ligand>
</feature>
<dbReference type="Gene3D" id="3.90.470.20">
    <property type="entry name" value="4'-phosphopantetheinyl transferase domain"/>
    <property type="match status" value="1"/>
</dbReference>
<evidence type="ECO:0000256" key="1">
    <source>
        <dbReference type="ARBA" id="ARBA00003937"/>
    </source>
</evidence>
<proteinExistence type="inferred from homology"/>
<evidence type="ECO:0000256" key="7">
    <source>
        <dbReference type="ARBA" id="ARBA00023191"/>
    </source>
</evidence>
<evidence type="ECO:0000256" key="3">
    <source>
        <dbReference type="ARBA" id="ARBA00008342"/>
    </source>
</evidence>
<evidence type="ECO:0000256" key="2">
    <source>
        <dbReference type="ARBA" id="ARBA00004993"/>
    </source>
</evidence>
<feature type="binding site" evidence="12">
    <location>
        <position position="179"/>
    </location>
    <ligand>
        <name>CoA</name>
        <dbReference type="ChEBI" id="CHEBI:57287"/>
    </ligand>
</feature>
<keyword evidence="13" id="KW-0460">Magnesium</keyword>
<dbReference type="GO" id="GO:0005886">
    <property type="term" value="C:plasma membrane"/>
    <property type="evidence" value="ECO:0007669"/>
    <property type="project" value="TreeGrafter"/>
</dbReference>
<comment type="caution">
    <text evidence="16">The sequence shown here is derived from an EMBL/GenBank/DDBJ whole genome shotgun (WGS) entry which is preliminary data.</text>
</comment>
<gene>
    <name evidence="16" type="ORF">TW71_01160</name>
</gene>
<comment type="subunit">
    <text evidence="4">EntB, EntD, EntE, and EntF form a multienzyme complex called enterobactin synthase.</text>
</comment>
<dbReference type="PANTHER" id="PTHR38096">
    <property type="entry name" value="ENTEROBACTIN SYNTHASE COMPONENT D"/>
    <property type="match status" value="1"/>
</dbReference>